<dbReference type="InterPro" id="IPR054582">
    <property type="entry name" value="DmmA-like_N"/>
</dbReference>
<evidence type="ECO:0000313" key="11">
    <source>
        <dbReference type="EMBL" id="NML27582.1"/>
    </source>
</evidence>
<dbReference type="CDD" id="cd06185">
    <property type="entry name" value="PDR_like"/>
    <property type="match status" value="1"/>
</dbReference>
<dbReference type="PANTHER" id="PTHR47354:SF1">
    <property type="entry name" value="CARNITINE MONOOXYGENASE REDUCTASE SUBUNIT"/>
    <property type="match status" value="1"/>
</dbReference>
<reference evidence="11 12" key="1">
    <citation type="submission" date="2020-04" db="EMBL/GenBank/DDBJ databases">
        <title>Zoogloea sp. G-4-1-14 isolated from soil.</title>
        <authorList>
            <person name="Dahal R.H."/>
        </authorList>
    </citation>
    <scope>NUCLEOTIDE SEQUENCE [LARGE SCALE GENOMIC DNA]</scope>
    <source>
        <strain evidence="11 12">G-4-1-14</strain>
    </source>
</reference>
<dbReference type="InterPro" id="IPR050415">
    <property type="entry name" value="MRET"/>
</dbReference>
<accession>A0A848G8U1</accession>
<dbReference type="InterPro" id="IPR017927">
    <property type="entry name" value="FAD-bd_FR_type"/>
</dbReference>
<evidence type="ECO:0000256" key="8">
    <source>
        <dbReference type="ARBA" id="ARBA00023014"/>
    </source>
</evidence>
<dbReference type="Pfam" id="PF22290">
    <property type="entry name" value="DmmA-like_N"/>
    <property type="match status" value="1"/>
</dbReference>
<dbReference type="PANTHER" id="PTHR47354">
    <property type="entry name" value="NADH OXIDOREDUCTASE HCR"/>
    <property type="match status" value="1"/>
</dbReference>
<dbReference type="GO" id="GO:0016491">
    <property type="term" value="F:oxidoreductase activity"/>
    <property type="evidence" value="ECO:0007669"/>
    <property type="project" value="UniProtKB-KW"/>
</dbReference>
<feature type="domain" description="2Fe-2S ferredoxin-type" evidence="9">
    <location>
        <begin position="231"/>
        <end position="316"/>
    </location>
</feature>
<organism evidence="11 12">
    <name type="scientific">Zoogloea dura</name>
    <dbReference type="NCBI Taxonomy" id="2728840"/>
    <lineage>
        <taxon>Bacteria</taxon>
        <taxon>Pseudomonadati</taxon>
        <taxon>Pseudomonadota</taxon>
        <taxon>Betaproteobacteria</taxon>
        <taxon>Rhodocyclales</taxon>
        <taxon>Zoogloeaceae</taxon>
        <taxon>Zoogloea</taxon>
    </lineage>
</organism>
<dbReference type="InterPro" id="IPR006058">
    <property type="entry name" value="2Fe2S_fd_BS"/>
</dbReference>
<gene>
    <name evidence="11" type="ORF">HHL15_17635</name>
</gene>
<evidence type="ECO:0000256" key="1">
    <source>
        <dbReference type="ARBA" id="ARBA00001917"/>
    </source>
</evidence>
<keyword evidence="12" id="KW-1185">Reference proteome</keyword>
<dbReference type="PRINTS" id="PR00409">
    <property type="entry name" value="PHDIOXRDTASE"/>
</dbReference>
<keyword evidence="2" id="KW-0285">Flavoprotein</keyword>
<evidence type="ECO:0000256" key="6">
    <source>
        <dbReference type="ARBA" id="ARBA00023002"/>
    </source>
</evidence>
<dbReference type="InterPro" id="IPR012675">
    <property type="entry name" value="Beta-grasp_dom_sf"/>
</dbReference>
<evidence type="ECO:0000256" key="3">
    <source>
        <dbReference type="ARBA" id="ARBA00022643"/>
    </source>
</evidence>
<feature type="domain" description="FAD-binding FR-type" evidence="10">
    <location>
        <begin position="1"/>
        <end position="101"/>
    </location>
</feature>
<keyword evidence="8" id="KW-0411">Iron-sulfur</keyword>
<dbReference type="PROSITE" id="PS00197">
    <property type="entry name" value="2FE2S_FER_1"/>
    <property type="match status" value="1"/>
</dbReference>
<protein>
    <submittedName>
        <fullName evidence="11">Oxidoreductase</fullName>
    </submittedName>
</protein>
<keyword evidence="4" id="KW-0001">2Fe-2S</keyword>
<keyword evidence="5" id="KW-0479">Metal-binding</keyword>
<evidence type="ECO:0000259" key="9">
    <source>
        <dbReference type="PROSITE" id="PS51085"/>
    </source>
</evidence>
<evidence type="ECO:0000256" key="7">
    <source>
        <dbReference type="ARBA" id="ARBA00023004"/>
    </source>
</evidence>
<dbReference type="Gene3D" id="2.40.30.10">
    <property type="entry name" value="Translation factors"/>
    <property type="match status" value="1"/>
</dbReference>
<dbReference type="Gene3D" id="3.40.50.80">
    <property type="entry name" value="Nucleotide-binding domain of ferredoxin-NADP reductase (FNR) module"/>
    <property type="match status" value="1"/>
</dbReference>
<dbReference type="Pfam" id="PF00111">
    <property type="entry name" value="Fer2"/>
    <property type="match status" value="1"/>
</dbReference>
<dbReference type="AlphaFoldDB" id="A0A848G8U1"/>
<dbReference type="SUPFAM" id="SSF63380">
    <property type="entry name" value="Riboflavin synthase domain-like"/>
    <property type="match status" value="1"/>
</dbReference>
<keyword evidence="7" id="KW-0408">Iron</keyword>
<sequence length="316" mass="33791">MFAVRVHQKIELAVDIVSLILVPEDGRILPPHAAGAHIDLQLPNCMLRQYSLCRAYTGGQDLEIAILRDPAGRGGSACAHRDVEVGSRLLVGAPRNLFPLVPAARSVLLAGGIGITPILAMAEELHGQGREFELHYCARSADRAAYRDELGRAAFAERVRLHFDDAPASPRFDAARALGAPAADRHLYVCGPEGFIRHVLQVAADLGWDPACIHFEHFSGAAAPAPDDGAFELRLARRGIRVPVPVGVSAAQALLDHGIEIALSCEQGVCGACVLPVLEGIPEHRDVFLSSAEKAANRCFTPCCSRAATPHLLIDL</sequence>
<dbReference type="Gene3D" id="3.10.20.30">
    <property type="match status" value="1"/>
</dbReference>
<dbReference type="GO" id="GO:0046872">
    <property type="term" value="F:metal ion binding"/>
    <property type="evidence" value="ECO:0007669"/>
    <property type="project" value="UniProtKB-KW"/>
</dbReference>
<dbReference type="InterPro" id="IPR039261">
    <property type="entry name" value="FNR_nucleotide-bd"/>
</dbReference>
<dbReference type="PROSITE" id="PS51384">
    <property type="entry name" value="FAD_FR"/>
    <property type="match status" value="1"/>
</dbReference>
<comment type="cofactor">
    <cofactor evidence="1">
        <name>FMN</name>
        <dbReference type="ChEBI" id="CHEBI:58210"/>
    </cofactor>
</comment>
<keyword evidence="3" id="KW-0288">FMN</keyword>
<dbReference type="EMBL" id="JABBGA010000016">
    <property type="protein sequence ID" value="NML27582.1"/>
    <property type="molecule type" value="Genomic_DNA"/>
</dbReference>
<dbReference type="SUPFAM" id="SSF52343">
    <property type="entry name" value="Ferredoxin reductase-like, C-terminal NADP-linked domain"/>
    <property type="match status" value="1"/>
</dbReference>
<evidence type="ECO:0000256" key="5">
    <source>
        <dbReference type="ARBA" id="ARBA00022723"/>
    </source>
</evidence>
<dbReference type="CDD" id="cd00207">
    <property type="entry name" value="fer2"/>
    <property type="match status" value="1"/>
</dbReference>
<proteinExistence type="predicted"/>
<evidence type="ECO:0000256" key="4">
    <source>
        <dbReference type="ARBA" id="ARBA00022714"/>
    </source>
</evidence>
<comment type="caution">
    <text evidence="11">The sequence shown here is derived from an EMBL/GenBank/DDBJ whole genome shotgun (WGS) entry which is preliminary data.</text>
</comment>
<dbReference type="Proteomes" id="UP000580043">
    <property type="component" value="Unassembled WGS sequence"/>
</dbReference>
<evidence type="ECO:0000313" key="12">
    <source>
        <dbReference type="Proteomes" id="UP000580043"/>
    </source>
</evidence>
<dbReference type="InterPro" id="IPR017938">
    <property type="entry name" value="Riboflavin_synthase-like_b-brl"/>
</dbReference>
<dbReference type="InterPro" id="IPR036010">
    <property type="entry name" value="2Fe-2S_ferredoxin-like_sf"/>
</dbReference>
<evidence type="ECO:0000259" key="10">
    <source>
        <dbReference type="PROSITE" id="PS51384"/>
    </source>
</evidence>
<dbReference type="GO" id="GO:0051537">
    <property type="term" value="F:2 iron, 2 sulfur cluster binding"/>
    <property type="evidence" value="ECO:0007669"/>
    <property type="project" value="UniProtKB-KW"/>
</dbReference>
<dbReference type="InterPro" id="IPR001041">
    <property type="entry name" value="2Fe-2S_ferredoxin-type"/>
</dbReference>
<keyword evidence="6" id="KW-0560">Oxidoreductase</keyword>
<dbReference type="SUPFAM" id="SSF54292">
    <property type="entry name" value="2Fe-2S ferredoxin-like"/>
    <property type="match status" value="1"/>
</dbReference>
<dbReference type="PROSITE" id="PS51085">
    <property type="entry name" value="2FE2S_FER_2"/>
    <property type="match status" value="1"/>
</dbReference>
<name>A0A848G8U1_9RHOO</name>
<evidence type="ECO:0000256" key="2">
    <source>
        <dbReference type="ARBA" id="ARBA00022630"/>
    </source>
</evidence>